<feature type="transmembrane region" description="Helical" evidence="9">
    <location>
        <begin position="76"/>
        <end position="95"/>
    </location>
</feature>
<dbReference type="Proteomes" id="UP000094043">
    <property type="component" value="Chromosome 7"/>
</dbReference>
<evidence type="ECO:0000313" key="13">
    <source>
        <dbReference type="Proteomes" id="UP000094043"/>
    </source>
</evidence>
<dbReference type="InterPro" id="IPR058533">
    <property type="entry name" value="Cation_efflux_TM"/>
</dbReference>
<dbReference type="NCBIfam" id="TIGR01297">
    <property type="entry name" value="CDF"/>
    <property type="match status" value="1"/>
</dbReference>
<evidence type="ECO:0000256" key="9">
    <source>
        <dbReference type="SAM" id="Phobius"/>
    </source>
</evidence>
<dbReference type="Pfam" id="PF16916">
    <property type="entry name" value="ZT_dimer"/>
    <property type="match status" value="1"/>
</dbReference>
<dbReference type="PANTHER" id="PTHR45820">
    <property type="entry name" value="FI23527P1"/>
    <property type="match status" value="1"/>
</dbReference>
<dbReference type="PANTHER" id="PTHR45820:SF4">
    <property type="entry name" value="ZINC TRANSPORTER 63C, ISOFORM F"/>
    <property type="match status" value="1"/>
</dbReference>
<feature type="region of interest" description="Disordered" evidence="8">
    <location>
        <begin position="158"/>
        <end position="227"/>
    </location>
</feature>
<evidence type="ECO:0000256" key="8">
    <source>
        <dbReference type="SAM" id="MobiDB-lite"/>
    </source>
</evidence>
<feature type="transmembrane region" description="Helical" evidence="9">
    <location>
        <begin position="43"/>
        <end position="64"/>
    </location>
</feature>
<accession>A0AAJ8M408</accession>
<dbReference type="InterPro" id="IPR002524">
    <property type="entry name" value="Cation_efflux"/>
</dbReference>
<dbReference type="GO" id="GO:0006882">
    <property type="term" value="P:intracellular zinc ion homeostasis"/>
    <property type="evidence" value="ECO:0007669"/>
    <property type="project" value="TreeGrafter"/>
</dbReference>
<evidence type="ECO:0000259" key="11">
    <source>
        <dbReference type="Pfam" id="PF16916"/>
    </source>
</evidence>
<gene>
    <name evidence="12" type="ORF">L203_105508</name>
</gene>
<evidence type="ECO:0000313" key="12">
    <source>
        <dbReference type="EMBL" id="WVN90272.1"/>
    </source>
</evidence>
<protein>
    <recommendedName>
        <fullName evidence="14">Solute carrier family 30 (Zinc transporter), member 1</fullName>
    </recommendedName>
</protein>
<keyword evidence="7 9" id="KW-0472">Membrane</keyword>
<dbReference type="SUPFAM" id="SSF160240">
    <property type="entry name" value="Cation efflux protein cytoplasmic domain-like"/>
    <property type="match status" value="1"/>
</dbReference>
<keyword evidence="4 9" id="KW-0812">Transmembrane</keyword>
<evidence type="ECO:0000256" key="2">
    <source>
        <dbReference type="ARBA" id="ARBA00008873"/>
    </source>
</evidence>
<dbReference type="AlphaFoldDB" id="A0AAJ8M408"/>
<feature type="transmembrane region" description="Helical" evidence="9">
    <location>
        <begin position="314"/>
        <end position="331"/>
    </location>
</feature>
<evidence type="ECO:0000256" key="7">
    <source>
        <dbReference type="ARBA" id="ARBA00023136"/>
    </source>
</evidence>
<comment type="subcellular location">
    <subcellularLocation>
        <location evidence="1">Membrane</location>
        <topology evidence="1">Multi-pass membrane protein</topology>
    </subcellularLocation>
</comment>
<reference evidence="12" key="1">
    <citation type="submission" date="2016-06" db="EMBL/GenBank/DDBJ databases">
        <authorList>
            <person name="Cuomo C."/>
            <person name="Litvintseva A."/>
            <person name="Heitman J."/>
            <person name="Chen Y."/>
            <person name="Sun S."/>
            <person name="Springer D."/>
            <person name="Dromer F."/>
            <person name="Young S."/>
            <person name="Zeng Q."/>
            <person name="Chapman S."/>
            <person name="Gujja S."/>
            <person name="Saif S."/>
            <person name="Birren B."/>
        </authorList>
    </citation>
    <scope>NUCLEOTIDE SEQUENCE</scope>
    <source>
        <strain evidence="12">CBS 7841</strain>
    </source>
</reference>
<evidence type="ECO:0000256" key="4">
    <source>
        <dbReference type="ARBA" id="ARBA00022692"/>
    </source>
</evidence>
<reference evidence="12" key="2">
    <citation type="journal article" date="2022" name="Elife">
        <title>Obligate sexual reproduction of a homothallic fungus closely related to the Cryptococcus pathogenic species complex.</title>
        <authorList>
            <person name="Passer A.R."/>
            <person name="Clancey S.A."/>
            <person name="Shea T."/>
            <person name="David-Palma M."/>
            <person name="Averette A.F."/>
            <person name="Boekhout T."/>
            <person name="Porcel B.M."/>
            <person name="Nowrousian M."/>
            <person name="Cuomo C.A."/>
            <person name="Sun S."/>
            <person name="Heitman J."/>
            <person name="Coelho M.A."/>
        </authorList>
    </citation>
    <scope>NUCLEOTIDE SEQUENCE</scope>
    <source>
        <strain evidence="12">CBS 7841</strain>
    </source>
</reference>
<feature type="region of interest" description="Disordered" evidence="8">
    <location>
        <begin position="104"/>
        <end position="126"/>
    </location>
</feature>
<keyword evidence="13" id="KW-1185">Reference proteome</keyword>
<evidence type="ECO:0000259" key="10">
    <source>
        <dbReference type="Pfam" id="PF01545"/>
    </source>
</evidence>
<evidence type="ECO:0000256" key="1">
    <source>
        <dbReference type="ARBA" id="ARBA00004141"/>
    </source>
</evidence>
<dbReference type="RefSeq" id="XP_066070972.1">
    <property type="nucleotide sequence ID" value="XM_066214875.1"/>
</dbReference>
<reference evidence="12" key="3">
    <citation type="submission" date="2024-01" db="EMBL/GenBank/DDBJ databases">
        <authorList>
            <person name="Coelho M.A."/>
            <person name="David-Palma M."/>
            <person name="Shea T."/>
            <person name="Sun S."/>
            <person name="Cuomo C.A."/>
            <person name="Heitman J."/>
        </authorList>
    </citation>
    <scope>NUCLEOTIDE SEQUENCE</scope>
    <source>
        <strain evidence="12">CBS 7841</strain>
    </source>
</reference>
<dbReference type="InterPro" id="IPR036837">
    <property type="entry name" value="Cation_efflux_CTD_sf"/>
</dbReference>
<dbReference type="GO" id="GO:0005385">
    <property type="term" value="F:zinc ion transmembrane transporter activity"/>
    <property type="evidence" value="ECO:0007669"/>
    <property type="project" value="TreeGrafter"/>
</dbReference>
<dbReference type="Gene3D" id="1.20.1510.10">
    <property type="entry name" value="Cation efflux protein transmembrane domain"/>
    <property type="match status" value="2"/>
</dbReference>
<dbReference type="GO" id="GO:0016020">
    <property type="term" value="C:membrane"/>
    <property type="evidence" value="ECO:0007669"/>
    <property type="project" value="UniProtKB-SubCell"/>
</dbReference>
<keyword evidence="3" id="KW-0813">Transport</keyword>
<feature type="domain" description="Cation efflux protein transmembrane" evidence="10">
    <location>
        <begin position="5"/>
        <end position="113"/>
    </location>
</feature>
<feature type="domain" description="Cation efflux protein transmembrane" evidence="10">
    <location>
        <begin position="267"/>
        <end position="339"/>
    </location>
</feature>
<proteinExistence type="inferred from homology"/>
<dbReference type="InterPro" id="IPR027469">
    <property type="entry name" value="Cation_efflux_TMD_sf"/>
</dbReference>
<name>A0AAJ8M408_9TREE</name>
<dbReference type="GeneID" id="91089717"/>
<evidence type="ECO:0008006" key="14">
    <source>
        <dbReference type="Google" id="ProtNLM"/>
    </source>
</evidence>
<feature type="transmembrane region" description="Helical" evidence="9">
    <location>
        <begin position="279"/>
        <end position="302"/>
    </location>
</feature>
<dbReference type="Pfam" id="PF01545">
    <property type="entry name" value="Cation_efflux"/>
    <property type="match status" value="2"/>
</dbReference>
<dbReference type="EMBL" id="CP143790">
    <property type="protein sequence ID" value="WVN90272.1"/>
    <property type="molecule type" value="Genomic_DNA"/>
</dbReference>
<dbReference type="KEGG" id="cdep:91089717"/>
<keyword evidence="5" id="KW-0862">Zinc</keyword>
<keyword evidence="6 9" id="KW-1133">Transmembrane helix</keyword>
<evidence type="ECO:0000256" key="6">
    <source>
        <dbReference type="ARBA" id="ARBA00022989"/>
    </source>
</evidence>
<organism evidence="12 13">
    <name type="scientific">Cryptococcus depauperatus CBS 7841</name>
    <dbReference type="NCBI Taxonomy" id="1295531"/>
    <lineage>
        <taxon>Eukaryota</taxon>
        <taxon>Fungi</taxon>
        <taxon>Dikarya</taxon>
        <taxon>Basidiomycota</taxon>
        <taxon>Agaricomycotina</taxon>
        <taxon>Tremellomycetes</taxon>
        <taxon>Tremellales</taxon>
        <taxon>Cryptococcaceae</taxon>
        <taxon>Cryptococcus</taxon>
    </lineage>
</organism>
<evidence type="ECO:0000256" key="3">
    <source>
        <dbReference type="ARBA" id="ARBA00022448"/>
    </source>
</evidence>
<feature type="compositionally biased region" description="Polar residues" evidence="8">
    <location>
        <begin position="213"/>
        <end position="227"/>
    </location>
</feature>
<comment type="similarity">
    <text evidence="2">Belongs to the cation diffusion facilitator (CDF) transporter (TC 2.A.4) family. SLC30A subfamily.</text>
</comment>
<dbReference type="InterPro" id="IPR027470">
    <property type="entry name" value="Cation_efflux_CTD"/>
</dbReference>
<feature type="compositionally biased region" description="Basic and acidic residues" evidence="8">
    <location>
        <begin position="450"/>
        <end position="461"/>
    </location>
</feature>
<feature type="domain" description="Cation efflux protein cytoplasmic" evidence="11">
    <location>
        <begin position="343"/>
        <end position="415"/>
    </location>
</feature>
<evidence type="ECO:0000256" key="5">
    <source>
        <dbReference type="ARBA" id="ARBA00022833"/>
    </source>
</evidence>
<dbReference type="SUPFAM" id="SSF161111">
    <property type="entry name" value="Cation efflux protein transmembrane domain-like"/>
    <property type="match status" value="1"/>
</dbReference>
<sequence>MRLAHLPFDVLSLVVALYTIKLATAPSSAANSYGWQRAEVLGALINGVFLVALCMSIGLEAIGRIVAPPEITNPKLIVLVGSLGLLSNFVGLFLFHEHGHSHGGHSHGPIGLDNGEEENDTLSRENSVSDLYQHPAQTRAQVIETAQEFGYGSTQMASSFDSSFSPHHHGKSLSASRRIKRDSISRVGRLGSASHIPPAPGQNDTLPPFNDYASGSSATVTDSVIKPSNNHEHSLDLDYANEQTPLKVDLAKDAGDAEVGHSQAHPHGHGHGSMNMRGVFLHVVGDALGNVGVIAAGLVIWLCHGRWTLYFDPAVSLLITCIIFSSALPLVKSASYILLQGVPSHVSLDAVRQSIVDVDGVDSVHELHIWQLSESTVVASVHVLIDRERDYMIVANGIREKMHAHGIHSVTIQPEFYEESEHGNETCRIRCPPEQCNGDTCCPPASSKPVSEDGNDRHDSLENQSRTN</sequence>
<feature type="region of interest" description="Disordered" evidence="8">
    <location>
        <begin position="444"/>
        <end position="468"/>
    </location>
</feature>
<dbReference type="FunFam" id="1.20.1510.10:FF:000021">
    <property type="entry name" value="Solute carrier family 30 (Zinc transporter), member 1"/>
    <property type="match status" value="1"/>
</dbReference>